<evidence type="ECO:0000313" key="3">
    <source>
        <dbReference type="Proteomes" id="UP000241203"/>
    </source>
</evidence>
<sequence>MTATVTIVAHIVATAPEVLTMIAKTIRSEVHGAGSASASVPLRDGAHATVTVAGFGDELPVAIDVTAPDEERARSAASALRAQLKAGPGWRIESGPGA</sequence>
<gene>
    <name evidence="1" type="ORF">CLV49_1916</name>
    <name evidence="2" type="ORF">ELQ93_09640</name>
</gene>
<evidence type="ECO:0000313" key="2">
    <source>
        <dbReference type="EMBL" id="RUQ87167.1"/>
    </source>
</evidence>
<evidence type="ECO:0000313" key="4">
    <source>
        <dbReference type="Proteomes" id="UP000268291"/>
    </source>
</evidence>
<dbReference type="RefSeq" id="WP_106563333.1">
    <property type="nucleotide sequence ID" value="NZ_PYAU01000001.1"/>
</dbReference>
<keyword evidence="4" id="KW-1185">Reference proteome</keyword>
<organism evidence="1 3">
    <name type="scientific">Labedella gwakjiensis</name>
    <dbReference type="NCBI Taxonomy" id="390269"/>
    <lineage>
        <taxon>Bacteria</taxon>
        <taxon>Bacillati</taxon>
        <taxon>Actinomycetota</taxon>
        <taxon>Actinomycetes</taxon>
        <taxon>Micrococcales</taxon>
        <taxon>Microbacteriaceae</taxon>
        <taxon>Labedella</taxon>
    </lineage>
</organism>
<dbReference type="EMBL" id="RZGY01000001">
    <property type="protein sequence ID" value="RUQ87167.1"/>
    <property type="molecule type" value="Genomic_DNA"/>
</dbReference>
<dbReference type="AlphaFoldDB" id="A0A2P8GWF1"/>
<accession>A0A2P8GWF1</accession>
<name>A0A2P8GWF1_9MICO</name>
<reference evidence="1 3" key="1">
    <citation type="submission" date="2018-03" db="EMBL/GenBank/DDBJ databases">
        <title>Genomic Encyclopedia of Archaeal and Bacterial Type Strains, Phase II (KMG-II): from individual species to whole genera.</title>
        <authorList>
            <person name="Goeker M."/>
        </authorList>
    </citation>
    <scope>NUCLEOTIDE SEQUENCE [LARGE SCALE GENOMIC DNA]</scope>
    <source>
        <strain evidence="1 3">DSM 21548</strain>
    </source>
</reference>
<evidence type="ECO:0000313" key="1">
    <source>
        <dbReference type="EMBL" id="PSL38297.1"/>
    </source>
</evidence>
<dbReference type="EMBL" id="PYAU01000001">
    <property type="protein sequence ID" value="PSL38297.1"/>
    <property type="molecule type" value="Genomic_DNA"/>
</dbReference>
<proteinExistence type="predicted"/>
<reference evidence="2 4" key="2">
    <citation type="submission" date="2018-12" db="EMBL/GenBank/DDBJ databases">
        <authorList>
            <person name="hu s."/>
            <person name="Xu Y."/>
            <person name="Xu B."/>
            <person name="Li F."/>
        </authorList>
    </citation>
    <scope>NUCLEOTIDE SEQUENCE [LARGE SCALE GENOMIC DNA]</scope>
    <source>
        <strain evidence="2 4">KSW2-17</strain>
    </source>
</reference>
<comment type="caution">
    <text evidence="1">The sequence shown here is derived from an EMBL/GenBank/DDBJ whole genome shotgun (WGS) entry which is preliminary data.</text>
</comment>
<dbReference type="Proteomes" id="UP000241203">
    <property type="component" value="Unassembled WGS sequence"/>
</dbReference>
<dbReference type="Proteomes" id="UP000268291">
    <property type="component" value="Unassembled WGS sequence"/>
</dbReference>
<protein>
    <submittedName>
        <fullName evidence="1">Uncharacterized protein</fullName>
    </submittedName>
</protein>
<dbReference type="OrthoDB" id="4791288at2"/>